<dbReference type="PANTHER" id="PTHR31025:SF25">
    <property type="entry name" value="ZINC FINGER (C2H2)-60"/>
    <property type="match status" value="1"/>
</dbReference>
<keyword evidence="1" id="KW-0472">Membrane</keyword>
<dbReference type="Ensembl" id="ENSAMXT00005033834.1">
    <property type="protein sequence ID" value="ENSAMXP00005030914.1"/>
    <property type="gene ID" value="ENSAMXG00005015157.1"/>
</dbReference>
<proteinExistence type="predicted"/>
<organism evidence="2 3">
    <name type="scientific">Astyanax mexicanus</name>
    <name type="common">Blind cave fish</name>
    <name type="synonym">Astyanax fasciatus mexicanus</name>
    <dbReference type="NCBI Taxonomy" id="7994"/>
    <lineage>
        <taxon>Eukaryota</taxon>
        <taxon>Metazoa</taxon>
        <taxon>Chordata</taxon>
        <taxon>Craniata</taxon>
        <taxon>Vertebrata</taxon>
        <taxon>Euteleostomi</taxon>
        <taxon>Actinopterygii</taxon>
        <taxon>Neopterygii</taxon>
        <taxon>Teleostei</taxon>
        <taxon>Ostariophysi</taxon>
        <taxon>Characiformes</taxon>
        <taxon>Characoidei</taxon>
        <taxon>Acestrorhamphidae</taxon>
        <taxon>Acestrorhamphinae</taxon>
        <taxon>Astyanax</taxon>
    </lineage>
</organism>
<evidence type="ECO:0000313" key="2">
    <source>
        <dbReference type="Ensembl" id="ENSAMXP00005030914.1"/>
    </source>
</evidence>
<feature type="transmembrane region" description="Helical" evidence="1">
    <location>
        <begin position="6"/>
        <end position="26"/>
    </location>
</feature>
<dbReference type="AlphaFoldDB" id="A0A8B9RBM8"/>
<evidence type="ECO:0000313" key="3">
    <source>
        <dbReference type="Proteomes" id="UP000694621"/>
    </source>
</evidence>
<dbReference type="Proteomes" id="UP000694621">
    <property type="component" value="Unplaced"/>
</dbReference>
<sequence>MQYRDISLMAYEVIYIWIFFVCASLHTQTVDISTRRECILRSLMIYLGEPVEYLIKESQGVQENEAQELDQSAMSIVVAKNDDSHPPTKDVTIFIEGTQVLSQLPSVATAFVMLFGLIYALNLKYPKKLQFTFEFVQKVLMELEAKTMSPKVNRLSAQLYRSE</sequence>
<evidence type="ECO:0000256" key="1">
    <source>
        <dbReference type="SAM" id="Phobius"/>
    </source>
</evidence>
<dbReference type="PANTHER" id="PTHR31025">
    <property type="entry name" value="SI:CH211-196P9.1-RELATED"/>
    <property type="match status" value="1"/>
</dbReference>
<protein>
    <submittedName>
        <fullName evidence="2">Uncharacterized protein</fullName>
    </submittedName>
</protein>
<feature type="transmembrane region" description="Helical" evidence="1">
    <location>
        <begin position="100"/>
        <end position="121"/>
    </location>
</feature>
<name>A0A8B9RBM8_ASTMX</name>
<keyword evidence="1" id="KW-1133">Transmembrane helix</keyword>
<accession>A0A8B9RBM8</accession>
<reference evidence="2" key="1">
    <citation type="submission" date="2025-08" db="UniProtKB">
        <authorList>
            <consortium name="Ensembl"/>
        </authorList>
    </citation>
    <scope>IDENTIFICATION</scope>
</reference>
<keyword evidence="1" id="KW-0812">Transmembrane</keyword>